<sequence>MADAESVRICTAEYTLHQNLHRHEKIKHESPSIDAQFVKKNKYICYHYTTCKFTSSNVDSILIHTIDNHVGPQTFSFRKKVLDENTGHSAYRSVHFGVEVTKLKVMLESGYKANINLEEQTISFKRCSSNLKVSDGYFEERCQTELNSDLYELLPNIEAKLKEMGRYEDFFTVLKSISNGILTENIAFHLLLDVGRFYSQSTIYSTRYVPETLAFRVTIKKLFKELNTLKEVKDITETNSLNNTKHITDLDKDNILAVNVTFAQFNFRSELSEWESDNPFNGSWNMETENGLQYEIHRLYAQPMIAKGQMIQPIIDPHHLFVNNRARCCAKGLPGMGISSEAWGRVAENCKENGTGLSLEIAKELRDRQKKSYAQTTFSEKVQFEMIKNGDYTQGEWYNLIRNWYAAIDEGGMCIEKRIECLLAMREKLLLHYHVGNFPPSGAYVASLPMTQFEWTMSNIDRRL</sequence>
<dbReference type="OrthoDB" id="6205862at2759"/>
<proteinExistence type="predicted"/>
<keyword evidence="2" id="KW-1185">Reference proteome</keyword>
<dbReference type="Proteomes" id="UP000507470">
    <property type="component" value="Unassembled WGS sequence"/>
</dbReference>
<organism evidence="1 2">
    <name type="scientific">Mytilus coruscus</name>
    <name type="common">Sea mussel</name>
    <dbReference type="NCBI Taxonomy" id="42192"/>
    <lineage>
        <taxon>Eukaryota</taxon>
        <taxon>Metazoa</taxon>
        <taxon>Spiralia</taxon>
        <taxon>Lophotrochozoa</taxon>
        <taxon>Mollusca</taxon>
        <taxon>Bivalvia</taxon>
        <taxon>Autobranchia</taxon>
        <taxon>Pteriomorphia</taxon>
        <taxon>Mytilida</taxon>
        <taxon>Mytiloidea</taxon>
        <taxon>Mytilidae</taxon>
        <taxon>Mytilinae</taxon>
        <taxon>Mytilus</taxon>
    </lineage>
</organism>
<reference evidence="1 2" key="1">
    <citation type="submission" date="2020-06" db="EMBL/GenBank/DDBJ databases">
        <authorList>
            <person name="Li R."/>
            <person name="Bekaert M."/>
        </authorList>
    </citation>
    <scope>NUCLEOTIDE SEQUENCE [LARGE SCALE GENOMIC DNA]</scope>
    <source>
        <strain evidence="2">wild</strain>
    </source>
</reference>
<protein>
    <submittedName>
        <fullName evidence="1">Uncharacterized protein</fullName>
    </submittedName>
</protein>
<dbReference type="AlphaFoldDB" id="A0A6J8C1C7"/>
<evidence type="ECO:0000313" key="1">
    <source>
        <dbReference type="EMBL" id="CAC5389311.1"/>
    </source>
</evidence>
<accession>A0A6J8C1C7</accession>
<evidence type="ECO:0000313" key="2">
    <source>
        <dbReference type="Proteomes" id="UP000507470"/>
    </source>
</evidence>
<dbReference type="EMBL" id="CACVKT020004326">
    <property type="protein sequence ID" value="CAC5389311.1"/>
    <property type="molecule type" value="Genomic_DNA"/>
</dbReference>
<name>A0A6J8C1C7_MYTCO</name>
<gene>
    <name evidence="1" type="ORF">MCOR_24486</name>
</gene>